<keyword evidence="1" id="KW-1133">Transmembrane helix</keyword>
<dbReference type="AlphaFoldDB" id="G0LAA0"/>
<accession>G0LAA0</accession>
<feature type="transmembrane region" description="Helical" evidence="1">
    <location>
        <begin position="138"/>
        <end position="156"/>
    </location>
</feature>
<reference evidence="3" key="1">
    <citation type="submission" date="2009-07" db="EMBL/GenBank/DDBJ databases">
        <title>Complete genome sequence of Zobellia galactanivorans Dsij.</title>
        <authorList>
            <consortium name="Genoscope - CEA"/>
        </authorList>
    </citation>
    <scope>NUCLEOTIDE SEQUENCE [LARGE SCALE GENOMIC DNA]</scope>
    <source>
        <strain evidence="3">DSM 12802 / CCUG 47099 / CIP 106680 / NCIMB 13871 / Dsij</strain>
    </source>
</reference>
<dbReference type="OrthoDB" id="1491081at2"/>
<dbReference type="EMBL" id="FP476056">
    <property type="protein sequence ID" value="CAZ95168.1"/>
    <property type="molecule type" value="Genomic_DNA"/>
</dbReference>
<keyword evidence="1" id="KW-0812">Transmembrane</keyword>
<proteinExistence type="predicted"/>
<dbReference type="RefSeq" id="WP_013992477.1">
    <property type="nucleotide sequence ID" value="NC_015844.1"/>
</dbReference>
<dbReference type="STRING" id="63186.ZOBELLIA_1110"/>
<gene>
    <name evidence="2" type="ordered locus">zobellia_1110</name>
</gene>
<feature type="transmembrane region" description="Helical" evidence="1">
    <location>
        <begin position="263"/>
        <end position="281"/>
    </location>
</feature>
<dbReference type="KEGG" id="zga:ZOBELLIA_1110"/>
<evidence type="ECO:0000256" key="1">
    <source>
        <dbReference type="SAM" id="Phobius"/>
    </source>
</evidence>
<feature type="transmembrane region" description="Helical" evidence="1">
    <location>
        <begin position="104"/>
        <end position="126"/>
    </location>
</feature>
<evidence type="ECO:0000313" key="2">
    <source>
        <dbReference type="EMBL" id="CAZ95168.1"/>
    </source>
</evidence>
<dbReference type="HOGENOM" id="CLU_047935_0_0_10"/>
<feature type="transmembrane region" description="Helical" evidence="1">
    <location>
        <begin position="79"/>
        <end position="98"/>
    </location>
</feature>
<keyword evidence="1" id="KW-0472">Membrane</keyword>
<name>G0LAA0_ZOBGA</name>
<keyword evidence="3" id="KW-1185">Reference proteome</keyword>
<feature type="transmembrane region" description="Helical" evidence="1">
    <location>
        <begin position="419"/>
        <end position="435"/>
    </location>
</feature>
<feature type="transmembrane region" description="Helical" evidence="1">
    <location>
        <begin position="365"/>
        <end position="385"/>
    </location>
</feature>
<reference evidence="2 3" key="2">
    <citation type="journal article" date="2012" name="Environ. Microbiol.">
        <title>Characterization of the first alginolytic operons in a marine bacterium: from their emergence in marine Flavobacteriia to their independent transfers to marine Proteobacteria and human gut Bacteroides.</title>
        <authorList>
            <person name="Thomas F."/>
            <person name="Barbeyron T."/>
            <person name="Tonon T."/>
            <person name="Genicot S."/>
            <person name="Czjzek M."/>
            <person name="Michel G."/>
        </authorList>
    </citation>
    <scope>NUCLEOTIDE SEQUENCE [LARGE SCALE GENOMIC DNA]</scope>
    <source>
        <strain evidence="3">DSM 12802 / CCUG 47099 / CIP 106680 / NCIMB 13871 / Dsij</strain>
    </source>
</reference>
<feature type="transmembrane region" description="Helical" evidence="1">
    <location>
        <begin position="239"/>
        <end position="256"/>
    </location>
</feature>
<evidence type="ECO:0000313" key="3">
    <source>
        <dbReference type="Proteomes" id="UP000008898"/>
    </source>
</evidence>
<feature type="transmembrane region" description="Helical" evidence="1">
    <location>
        <begin position="188"/>
        <end position="208"/>
    </location>
</feature>
<dbReference type="PATRIC" id="fig|63186.3.peg.1094"/>
<sequence>MKIFKKNIESRVIDNSIEGSIPKDIKTGIWLYFILLIFEGALRKWFLPSLSDPLLVVRDPVAIWIIYNAWKFNLVNRNYFIISMTAFTILGVITALLFGHGNIWVALFGARITLIHFPLIIIMGKVLNKNDIYRFGKFIMWLSIPMLLLIAAQFYSPQSAWVNLGVGGDTEGAGFTGAMGYFRPPGTFSFQVGNTLFFSLVGVFVVYFWTSKSKLSPIILSLATIALLASIPLSISRTLFYSICLTIVFYLCSIIFEPKRITNIIFIAAGSILILLGLMQFEAIDTAVTVFINRLETASDIEGGVSNSLFDRIFGYMFRAYTSSNEIPFWGYGLGMGTNVGSQILSGKRQFLVAEFEWNRIVAEMGVFLGTALILVRVALASKLVFGSLAKMKKGELLPWLLLSVGLINLLQSQWWQPTILGFGIFINGLAYAAVQTKEEN</sequence>
<organism evidence="2 3">
    <name type="scientific">Zobellia galactanivorans (strain DSM 12802 / CCUG 47099 / CIP 106680 / NCIMB 13871 / Dsij)</name>
    <dbReference type="NCBI Taxonomy" id="63186"/>
    <lineage>
        <taxon>Bacteria</taxon>
        <taxon>Pseudomonadati</taxon>
        <taxon>Bacteroidota</taxon>
        <taxon>Flavobacteriia</taxon>
        <taxon>Flavobacteriales</taxon>
        <taxon>Flavobacteriaceae</taxon>
        <taxon>Zobellia</taxon>
    </lineage>
</organism>
<protein>
    <submittedName>
        <fullName evidence="2">Conserved hypothetical membrane protein</fullName>
    </submittedName>
</protein>
<dbReference type="Proteomes" id="UP000008898">
    <property type="component" value="Chromosome"/>
</dbReference>
<feature type="transmembrane region" description="Helical" evidence="1">
    <location>
        <begin position="215"/>
        <end position="233"/>
    </location>
</feature>